<keyword evidence="5" id="KW-1185">Reference proteome</keyword>
<evidence type="ECO:0000256" key="1">
    <source>
        <dbReference type="PIRSR" id="PIRSR039004-1"/>
    </source>
</evidence>
<protein>
    <submittedName>
        <fullName evidence="4">Amidohydrolase/deacetylase family metallohydrolase</fullName>
    </submittedName>
</protein>
<dbReference type="GO" id="GO:0046872">
    <property type="term" value="F:metal ion binding"/>
    <property type="evidence" value="ECO:0007669"/>
    <property type="project" value="UniProtKB-KW"/>
</dbReference>
<dbReference type="Pfam" id="PF07969">
    <property type="entry name" value="Amidohydro_3"/>
    <property type="match status" value="1"/>
</dbReference>
<keyword evidence="1" id="KW-0862">Zinc</keyword>
<dbReference type="PANTHER" id="PTHR42717:SF1">
    <property type="entry name" value="IMIDAZOLONEPROPIONASE AND RELATED AMIDOHYDROLASES"/>
    <property type="match status" value="1"/>
</dbReference>
<evidence type="ECO:0000313" key="4">
    <source>
        <dbReference type="EMBL" id="NNV54063.1"/>
    </source>
</evidence>
<dbReference type="SUPFAM" id="SSF51338">
    <property type="entry name" value="Composite domain of metallo-dependent hydrolases"/>
    <property type="match status" value="1"/>
</dbReference>
<dbReference type="Gene3D" id="2.30.40.10">
    <property type="entry name" value="Urease, subunit C, domain 1"/>
    <property type="match status" value="1"/>
</dbReference>
<keyword evidence="1" id="KW-0479">Metal-binding</keyword>
<feature type="binding site" evidence="1">
    <location>
        <position position="315"/>
    </location>
    <ligand>
        <name>Zn(2+)</name>
        <dbReference type="ChEBI" id="CHEBI:29105"/>
        <label>1</label>
    </ligand>
</feature>
<dbReference type="AlphaFoldDB" id="A0A8J8JRW1"/>
<dbReference type="Proteomes" id="UP000598971">
    <property type="component" value="Unassembled WGS sequence"/>
</dbReference>
<sequence>MRNQLIYLHTSSGRNNVAGRGFCVLVFLFLSFITCAQQYDLLLKGGHVFDAKNKIDAIKDIAIQDGKIGKIDNSIAASLAKKTIDATGLYVVPGLIDIHTHVFVGSNANTFADGINSVSPDDFTFKAGITTVVDAGTSGWHNFTLFKNQVIDKSQTRILAFVNIAGDGMNGKPMQEDISTMITDSAVAIIQQYKSLIVGVKIGHYEGTDWAPFNNALAAAKKSNTPLFVECHLPQYSLQDQLSKLRPGDIITHSFEQITERLPIIDSAGNLRPFVLAAQKKGVLFDVGHGGAGFWFSQALPAFQQGLVPNTFGSDLHRFSMNAGMKSMLNIMSKYMAMGMRLQDVIAHATWNAATAIHREDLGNLSEGAVADIAVLSMQQGVFGFIDAAGIKLPGTQKLEAELTIRAGKIVWDLNGISAQPYKP</sequence>
<feature type="binding site" evidence="1">
    <location>
        <position position="253"/>
    </location>
    <ligand>
        <name>Zn(2+)</name>
        <dbReference type="ChEBI" id="CHEBI:29105"/>
        <label>2</label>
    </ligand>
</feature>
<dbReference type="PANTHER" id="PTHR42717">
    <property type="entry name" value="DIHYDROOROTASE-RELATED"/>
    <property type="match status" value="1"/>
</dbReference>
<feature type="modified residue" description="N6-carboxylysine" evidence="2">
    <location>
        <position position="201"/>
    </location>
</feature>
<dbReference type="NCBIfam" id="NF006689">
    <property type="entry name" value="PRK09237.1"/>
    <property type="match status" value="1"/>
</dbReference>
<evidence type="ECO:0000259" key="3">
    <source>
        <dbReference type="Pfam" id="PF07969"/>
    </source>
</evidence>
<proteinExistence type="predicted"/>
<evidence type="ECO:0000313" key="5">
    <source>
        <dbReference type="Proteomes" id="UP000598971"/>
    </source>
</evidence>
<feature type="domain" description="Amidohydrolase 3" evidence="3">
    <location>
        <begin position="311"/>
        <end position="411"/>
    </location>
</feature>
<dbReference type="SUPFAM" id="SSF51556">
    <property type="entry name" value="Metallo-dependent hydrolases"/>
    <property type="match status" value="1"/>
</dbReference>
<dbReference type="PIRSF" id="PIRSF039004">
    <property type="entry name" value="ADE_EF_0837"/>
    <property type="match status" value="1"/>
</dbReference>
<gene>
    <name evidence="4" type="ORF">GD597_01240</name>
</gene>
<dbReference type="EMBL" id="WHPF01000001">
    <property type="protein sequence ID" value="NNV54063.1"/>
    <property type="molecule type" value="Genomic_DNA"/>
</dbReference>
<dbReference type="InterPro" id="IPR013108">
    <property type="entry name" value="Amidohydro_3"/>
</dbReference>
<dbReference type="InterPro" id="IPR020043">
    <property type="entry name" value="Deacetylase_Atu3266-like"/>
</dbReference>
<name>A0A8J8JRW1_9BACT</name>
<feature type="binding site" evidence="1">
    <location>
        <position position="99"/>
    </location>
    <ligand>
        <name>Zn(2+)</name>
        <dbReference type="ChEBI" id="CHEBI:29105"/>
        <label>1</label>
    </ligand>
</feature>
<feature type="binding site" description="via carbamate group" evidence="1">
    <location>
        <position position="201"/>
    </location>
    <ligand>
        <name>Zn(2+)</name>
        <dbReference type="ChEBI" id="CHEBI:29105"/>
        <label>1</label>
    </ligand>
</feature>
<evidence type="ECO:0000256" key="2">
    <source>
        <dbReference type="PIRSR" id="PIRSR039004-2"/>
    </source>
</evidence>
<dbReference type="GO" id="GO:0016810">
    <property type="term" value="F:hydrolase activity, acting on carbon-nitrogen (but not peptide) bonds"/>
    <property type="evidence" value="ECO:0007669"/>
    <property type="project" value="InterPro"/>
</dbReference>
<feature type="binding site" evidence="1">
    <location>
        <position position="101"/>
    </location>
    <ligand>
        <name>Zn(2+)</name>
        <dbReference type="ChEBI" id="CHEBI:29105"/>
        <label>1</label>
    </ligand>
</feature>
<reference evidence="4" key="1">
    <citation type="submission" date="2019-10" db="EMBL/GenBank/DDBJ databases">
        <title>Draft genome sequence of Panacibacter sp. KCS-6.</title>
        <authorList>
            <person name="Yim K.J."/>
        </authorList>
    </citation>
    <scope>NUCLEOTIDE SEQUENCE</scope>
    <source>
        <strain evidence="4">KCS-6</strain>
    </source>
</reference>
<accession>A0A8J8JRW1</accession>
<organism evidence="4 5">
    <name type="scientific">Limnovirga soli</name>
    <dbReference type="NCBI Taxonomy" id="2656915"/>
    <lineage>
        <taxon>Bacteria</taxon>
        <taxon>Pseudomonadati</taxon>
        <taxon>Bacteroidota</taxon>
        <taxon>Chitinophagia</taxon>
        <taxon>Chitinophagales</taxon>
        <taxon>Chitinophagaceae</taxon>
        <taxon>Limnovirga</taxon>
    </lineage>
</organism>
<feature type="binding site" description="via carbamate group" evidence="1">
    <location>
        <position position="201"/>
    </location>
    <ligand>
        <name>Zn(2+)</name>
        <dbReference type="ChEBI" id="CHEBI:29105"/>
        <label>2</label>
    </ligand>
</feature>
<dbReference type="GO" id="GO:0019213">
    <property type="term" value="F:deacetylase activity"/>
    <property type="evidence" value="ECO:0007669"/>
    <property type="project" value="InterPro"/>
</dbReference>
<dbReference type="InterPro" id="IPR032466">
    <property type="entry name" value="Metal_Hydrolase"/>
</dbReference>
<dbReference type="InterPro" id="IPR011059">
    <property type="entry name" value="Metal-dep_hydrolase_composite"/>
</dbReference>
<dbReference type="RefSeq" id="WP_171605976.1">
    <property type="nucleotide sequence ID" value="NZ_WHPF01000001.1"/>
</dbReference>
<comment type="caution">
    <text evidence="4">The sequence shown here is derived from an EMBL/GenBank/DDBJ whole genome shotgun (WGS) entry which is preliminary data.</text>
</comment>
<dbReference type="Gene3D" id="3.20.20.140">
    <property type="entry name" value="Metal-dependent hydrolases"/>
    <property type="match status" value="1"/>
</dbReference>